<keyword evidence="3" id="KW-1185">Reference proteome</keyword>
<reference evidence="3" key="1">
    <citation type="journal article" date="2019" name="Int. J. Syst. Evol. Microbiol.">
        <title>The Global Catalogue of Microorganisms (GCM) 10K type strain sequencing project: providing services to taxonomists for standard genome sequencing and annotation.</title>
        <authorList>
            <consortium name="The Broad Institute Genomics Platform"/>
            <consortium name="The Broad Institute Genome Sequencing Center for Infectious Disease"/>
            <person name="Wu L."/>
            <person name="Ma J."/>
        </authorList>
    </citation>
    <scope>NUCLEOTIDE SEQUENCE [LARGE SCALE GENOMIC DNA]</scope>
    <source>
        <strain evidence="3">CGMCC 1.9106</strain>
    </source>
</reference>
<name>A0ABW2H3P9_9ACTN</name>
<protein>
    <submittedName>
        <fullName evidence="2">Uncharacterized protein</fullName>
    </submittedName>
</protein>
<evidence type="ECO:0000313" key="2">
    <source>
        <dbReference type="EMBL" id="MFC7245904.1"/>
    </source>
</evidence>
<evidence type="ECO:0000313" key="3">
    <source>
        <dbReference type="Proteomes" id="UP001596392"/>
    </source>
</evidence>
<comment type="caution">
    <text evidence="2">The sequence shown here is derived from an EMBL/GenBank/DDBJ whole genome shotgun (WGS) entry which is preliminary data.</text>
</comment>
<dbReference type="EMBL" id="JBHTAC010000032">
    <property type="protein sequence ID" value="MFC7245904.1"/>
    <property type="molecule type" value="Genomic_DNA"/>
</dbReference>
<feature type="region of interest" description="Disordered" evidence="1">
    <location>
        <begin position="42"/>
        <end position="63"/>
    </location>
</feature>
<feature type="non-terminal residue" evidence="2">
    <location>
        <position position="1"/>
    </location>
</feature>
<dbReference type="Proteomes" id="UP001596392">
    <property type="component" value="Unassembled WGS sequence"/>
</dbReference>
<dbReference type="InterPro" id="IPR036271">
    <property type="entry name" value="Tet_transcr_reg_TetR-rel_C_sf"/>
</dbReference>
<sequence>PDADLDLAAEVGVGPLYHARLLQARPLPESYMEQVLDLVSDGLNPGEAGTETAAVNAPRRRGV</sequence>
<evidence type="ECO:0000256" key="1">
    <source>
        <dbReference type="SAM" id="MobiDB-lite"/>
    </source>
</evidence>
<proteinExistence type="predicted"/>
<dbReference type="SUPFAM" id="SSF48498">
    <property type="entry name" value="Tetracyclin repressor-like, C-terminal domain"/>
    <property type="match status" value="1"/>
</dbReference>
<gene>
    <name evidence="2" type="ORF">ACFQO7_25795</name>
</gene>
<dbReference type="Gene3D" id="1.10.357.10">
    <property type="entry name" value="Tetracycline Repressor, domain 2"/>
    <property type="match status" value="1"/>
</dbReference>
<accession>A0ABW2H3P9</accession>
<organism evidence="2 3">
    <name type="scientific">Catellatospora aurea</name>
    <dbReference type="NCBI Taxonomy" id="1337874"/>
    <lineage>
        <taxon>Bacteria</taxon>
        <taxon>Bacillati</taxon>
        <taxon>Actinomycetota</taxon>
        <taxon>Actinomycetes</taxon>
        <taxon>Micromonosporales</taxon>
        <taxon>Micromonosporaceae</taxon>
        <taxon>Catellatospora</taxon>
    </lineage>
</organism>